<dbReference type="EMBL" id="CAJNIZ010015736">
    <property type="protein sequence ID" value="CAE7377237.1"/>
    <property type="molecule type" value="Genomic_DNA"/>
</dbReference>
<gene>
    <name evidence="1" type="ORF">SPIL2461_LOCUS9170</name>
</gene>
<evidence type="ECO:0000313" key="1">
    <source>
        <dbReference type="EMBL" id="CAE7377237.1"/>
    </source>
</evidence>
<reference evidence="1" key="1">
    <citation type="submission" date="2021-02" db="EMBL/GenBank/DDBJ databases">
        <authorList>
            <person name="Dougan E. K."/>
            <person name="Rhodes N."/>
            <person name="Thang M."/>
            <person name="Chan C."/>
        </authorList>
    </citation>
    <scope>NUCLEOTIDE SEQUENCE</scope>
</reference>
<protein>
    <submittedName>
        <fullName evidence="1">Uncharacterized protein</fullName>
    </submittedName>
</protein>
<dbReference type="AlphaFoldDB" id="A0A812QIA2"/>
<dbReference type="Proteomes" id="UP000649617">
    <property type="component" value="Unassembled WGS sequence"/>
</dbReference>
<accession>A0A812QIA2</accession>
<name>A0A812QIA2_SYMPI</name>
<sequence>MVTFGGCPSHRCRCWFRCPWRLSNARGPRSFEGIRRLPARGSLLRQLFLGGAG</sequence>
<organism evidence="1 2">
    <name type="scientific">Symbiodinium pilosum</name>
    <name type="common">Dinoflagellate</name>
    <dbReference type="NCBI Taxonomy" id="2952"/>
    <lineage>
        <taxon>Eukaryota</taxon>
        <taxon>Sar</taxon>
        <taxon>Alveolata</taxon>
        <taxon>Dinophyceae</taxon>
        <taxon>Suessiales</taxon>
        <taxon>Symbiodiniaceae</taxon>
        <taxon>Symbiodinium</taxon>
    </lineage>
</organism>
<proteinExistence type="predicted"/>
<comment type="caution">
    <text evidence="1">The sequence shown here is derived from an EMBL/GenBank/DDBJ whole genome shotgun (WGS) entry which is preliminary data.</text>
</comment>
<keyword evidence="2" id="KW-1185">Reference proteome</keyword>
<evidence type="ECO:0000313" key="2">
    <source>
        <dbReference type="Proteomes" id="UP000649617"/>
    </source>
</evidence>